<evidence type="ECO:0000313" key="2">
    <source>
        <dbReference type="Proteomes" id="UP000886520"/>
    </source>
</evidence>
<sequence>MDSISSTSLFGARVGRLVAGVSFMVAAGAGDGPAPFAAFLRCSFPEDRRAPFWQVFRVEGLLVKAL</sequence>
<protein>
    <submittedName>
        <fullName evidence="1">Uncharacterized protein</fullName>
    </submittedName>
</protein>
<dbReference type="Proteomes" id="UP000886520">
    <property type="component" value="Chromosome 10"/>
</dbReference>
<gene>
    <name evidence="1" type="ORF">GOP47_0010629</name>
</gene>
<proteinExistence type="predicted"/>
<name>A0A9D4UV99_ADICA</name>
<dbReference type="EMBL" id="JABFUD020000010">
    <property type="protein sequence ID" value="KAI5074668.1"/>
    <property type="molecule type" value="Genomic_DNA"/>
</dbReference>
<evidence type="ECO:0000313" key="1">
    <source>
        <dbReference type="EMBL" id="KAI5074668.1"/>
    </source>
</evidence>
<organism evidence="1 2">
    <name type="scientific">Adiantum capillus-veneris</name>
    <name type="common">Maidenhair fern</name>
    <dbReference type="NCBI Taxonomy" id="13818"/>
    <lineage>
        <taxon>Eukaryota</taxon>
        <taxon>Viridiplantae</taxon>
        <taxon>Streptophyta</taxon>
        <taxon>Embryophyta</taxon>
        <taxon>Tracheophyta</taxon>
        <taxon>Polypodiopsida</taxon>
        <taxon>Polypodiidae</taxon>
        <taxon>Polypodiales</taxon>
        <taxon>Pteridineae</taxon>
        <taxon>Pteridaceae</taxon>
        <taxon>Vittarioideae</taxon>
        <taxon>Adiantum</taxon>
    </lineage>
</organism>
<comment type="caution">
    <text evidence="1">The sequence shown here is derived from an EMBL/GenBank/DDBJ whole genome shotgun (WGS) entry which is preliminary data.</text>
</comment>
<accession>A0A9D4UV99</accession>
<dbReference type="AlphaFoldDB" id="A0A9D4UV99"/>
<reference evidence="1" key="1">
    <citation type="submission" date="2021-01" db="EMBL/GenBank/DDBJ databases">
        <title>Adiantum capillus-veneris genome.</title>
        <authorList>
            <person name="Fang Y."/>
            <person name="Liao Q."/>
        </authorList>
    </citation>
    <scope>NUCLEOTIDE SEQUENCE</scope>
    <source>
        <strain evidence="1">H3</strain>
        <tissue evidence="1">Leaf</tissue>
    </source>
</reference>
<keyword evidence="2" id="KW-1185">Reference proteome</keyword>